<evidence type="ECO:0000256" key="11">
    <source>
        <dbReference type="RuleBase" id="RU003832"/>
    </source>
</evidence>
<reference evidence="15" key="1">
    <citation type="submission" date="2003-08" db="EMBL/GenBank/DDBJ databases">
        <authorList>
            <person name="Birren B."/>
            <person name="Nusbaum C."/>
            <person name="Abebe A."/>
            <person name="Abouelleil A."/>
            <person name="Adekoya E."/>
            <person name="Ait-zahra M."/>
            <person name="Allen N."/>
            <person name="Allen T."/>
            <person name="An P."/>
            <person name="Anderson M."/>
            <person name="Anderson S."/>
            <person name="Arachchi H."/>
            <person name="Armbruster J."/>
            <person name="Bachantsang P."/>
            <person name="Baldwin J."/>
            <person name="Barry A."/>
            <person name="Bayul T."/>
            <person name="Blitshsteyn B."/>
            <person name="Bloom T."/>
            <person name="Blye J."/>
            <person name="Boguslavskiy L."/>
            <person name="Borowsky M."/>
            <person name="Boukhgalter B."/>
            <person name="Brunache A."/>
            <person name="Butler J."/>
            <person name="Calixte N."/>
            <person name="Calvo S."/>
            <person name="Camarata J."/>
            <person name="Campo K."/>
            <person name="Chang J."/>
            <person name="Cheshatsang Y."/>
            <person name="Citroen M."/>
            <person name="Collymore A."/>
            <person name="Considine T."/>
            <person name="Cook A."/>
            <person name="Cooke P."/>
            <person name="Corum B."/>
            <person name="Cuomo C."/>
            <person name="David R."/>
            <person name="Dawoe T."/>
            <person name="Degray S."/>
            <person name="Dodge S."/>
            <person name="Dooley K."/>
            <person name="Dorje P."/>
            <person name="Dorjee K."/>
            <person name="Dorris L."/>
            <person name="Duffey N."/>
            <person name="Dupes A."/>
            <person name="Elkins T."/>
            <person name="Engels R."/>
            <person name="Erickson J."/>
            <person name="Farina A."/>
            <person name="Faro S."/>
            <person name="Ferreira P."/>
            <person name="Fischer H."/>
            <person name="Fitzgerald M."/>
            <person name="Foley K."/>
            <person name="Gage D."/>
            <person name="Galagan J."/>
            <person name="Gearin G."/>
            <person name="Gnerre S."/>
            <person name="Gnirke A."/>
            <person name="Goyette A."/>
            <person name="Graham J."/>
            <person name="Grandbois E."/>
            <person name="Gyaltsen K."/>
            <person name="Hafez N."/>
            <person name="Hagopian D."/>
            <person name="Hagos B."/>
            <person name="Hall J."/>
            <person name="Hatcher B."/>
            <person name="Heller A."/>
            <person name="Higgins H."/>
            <person name="Honan T."/>
            <person name="Horn A."/>
            <person name="Houde N."/>
            <person name="Hughes L."/>
            <person name="Hulme W."/>
            <person name="Husby E."/>
            <person name="Iliev I."/>
            <person name="Jaffe D."/>
            <person name="Jones C."/>
            <person name="Kamal M."/>
            <person name="Kamat A."/>
            <person name="Kamvysselis M."/>
            <person name="Karlsson E."/>
            <person name="Kells C."/>
            <person name="Kieu A."/>
            <person name="Kisner P."/>
            <person name="Kodira C."/>
            <person name="Kulbokas E."/>
            <person name="Labutti K."/>
            <person name="Lama D."/>
            <person name="Landers T."/>
            <person name="Leger J."/>
            <person name="Levine S."/>
            <person name="Lewis D."/>
            <person name="Lewis T."/>
            <person name="Lindblad-toh K."/>
            <person name="Liu X."/>
            <person name="Lokyitsang T."/>
            <person name="Lokyitsang Y."/>
            <person name="Lucien O."/>
            <person name="Lui A."/>
            <person name="Ma L.J."/>
            <person name="Mabbitt R."/>
            <person name="Macdonald J."/>
            <person name="Maclean C."/>
            <person name="Major J."/>
            <person name="Manning J."/>
            <person name="Marabella R."/>
            <person name="Maru K."/>
            <person name="Matthews C."/>
            <person name="Mauceli E."/>
            <person name="Mccarthy M."/>
            <person name="Mcdonough S."/>
            <person name="Mcghee T."/>
            <person name="Meldrim J."/>
            <person name="Meneus L."/>
            <person name="Mesirov J."/>
            <person name="Mihalev A."/>
            <person name="Mihova T."/>
            <person name="Mikkelsen T."/>
            <person name="Mlenga V."/>
            <person name="Moru K."/>
            <person name="Mozes J."/>
            <person name="Mulrain L."/>
            <person name="Munson G."/>
            <person name="Naylor J."/>
            <person name="Newes C."/>
            <person name="Nguyen C."/>
            <person name="Nguyen N."/>
            <person name="Nguyen T."/>
            <person name="Nicol R."/>
            <person name="Nielsen C."/>
            <person name="Nizzari M."/>
            <person name="Norbu C."/>
            <person name="Norbu N."/>
            <person name="O'donnell P."/>
            <person name="Okoawo O."/>
            <person name="O'leary S."/>
            <person name="Omotosho B."/>
            <person name="O'neill K."/>
            <person name="Osman S."/>
            <person name="Parker S."/>
            <person name="Perrin D."/>
            <person name="Phunkhang P."/>
            <person name="Piqani B."/>
            <person name="Purcell S."/>
            <person name="Rachupka T."/>
            <person name="Ramasamy U."/>
            <person name="Rameau R."/>
            <person name="Ray V."/>
            <person name="Raymond C."/>
            <person name="Retta R."/>
            <person name="Richardson S."/>
            <person name="Rise C."/>
            <person name="Rodriguez J."/>
            <person name="Rogers J."/>
            <person name="Rogov P."/>
            <person name="Rutman M."/>
            <person name="Schupbach R."/>
            <person name="Seaman C."/>
            <person name="Settipalli S."/>
            <person name="Sharpe T."/>
            <person name="Sheridan J."/>
            <person name="Sherpa N."/>
            <person name="Shi J."/>
            <person name="Smirnov S."/>
            <person name="Smith C."/>
            <person name="Sougnez C."/>
            <person name="Spencer B."/>
            <person name="Stalker J."/>
            <person name="Stange-thomann N."/>
            <person name="Stavropoulos S."/>
            <person name="Stetson K."/>
            <person name="Stone C."/>
            <person name="Stone S."/>
            <person name="Stubbs M."/>
            <person name="Talamas J."/>
            <person name="Tchuinga P."/>
            <person name="Tenzing P."/>
            <person name="Tesfaye S."/>
            <person name="Theodore J."/>
            <person name="Thoulutsang Y."/>
            <person name="Topham K."/>
            <person name="Towey S."/>
            <person name="Tsamla T."/>
            <person name="Tsomo N."/>
            <person name="Vallee D."/>
            <person name="Vassiliev H."/>
            <person name="Venkataraman V."/>
            <person name="Vinson J."/>
            <person name="Vo A."/>
            <person name="Wade C."/>
            <person name="Wang S."/>
            <person name="Wangchuk T."/>
            <person name="Wangdi T."/>
            <person name="Whittaker C."/>
            <person name="Wilkinson J."/>
            <person name="Wu Y."/>
            <person name="Wyman D."/>
            <person name="Yadav S."/>
            <person name="Yang S."/>
            <person name="Yang X."/>
            <person name="Yeager S."/>
            <person name="Yee E."/>
            <person name="Young G."/>
            <person name="Zainoun J."/>
            <person name="Zembeck L."/>
            <person name="Zimmer A."/>
            <person name="Zody M."/>
            <person name="Lander E."/>
        </authorList>
    </citation>
    <scope>NUCLEOTIDE SEQUENCE [LARGE SCALE GENOMIC DNA]</scope>
</reference>
<comment type="subcellular location">
    <subcellularLocation>
        <location evidence="11">Golgi apparatus</location>
        <location evidence="11">Golgi stack membrane</location>
        <topology evidence="11">Single-pass type II membrane protein</topology>
    </subcellularLocation>
    <subcellularLocation>
        <location evidence="1">Membrane</location>
        <topology evidence="1">Single-pass membrane protein</topology>
    </subcellularLocation>
</comment>
<evidence type="ECO:0000256" key="2">
    <source>
        <dbReference type="ARBA" id="ARBA00004922"/>
    </source>
</evidence>
<feature type="domain" description="Fucosyltransferase C-terminal" evidence="12">
    <location>
        <begin position="189"/>
        <end position="375"/>
    </location>
</feature>
<organism evidence="14 15">
    <name type="scientific">Ciona savignyi</name>
    <name type="common">Pacific transparent sea squirt</name>
    <dbReference type="NCBI Taxonomy" id="51511"/>
    <lineage>
        <taxon>Eukaryota</taxon>
        <taxon>Metazoa</taxon>
        <taxon>Chordata</taxon>
        <taxon>Tunicata</taxon>
        <taxon>Ascidiacea</taxon>
        <taxon>Phlebobranchia</taxon>
        <taxon>Cionidae</taxon>
        <taxon>Ciona</taxon>
    </lineage>
</organism>
<evidence type="ECO:0000256" key="9">
    <source>
        <dbReference type="ARBA" id="ARBA00023136"/>
    </source>
</evidence>
<reference evidence="14" key="2">
    <citation type="submission" date="2025-08" db="UniProtKB">
        <authorList>
            <consortium name="Ensembl"/>
        </authorList>
    </citation>
    <scope>IDENTIFICATION</scope>
</reference>
<evidence type="ECO:0000259" key="12">
    <source>
        <dbReference type="Pfam" id="PF00852"/>
    </source>
</evidence>
<evidence type="ECO:0000256" key="10">
    <source>
        <dbReference type="ARBA" id="ARBA00023180"/>
    </source>
</evidence>
<reference evidence="14" key="3">
    <citation type="submission" date="2025-09" db="UniProtKB">
        <authorList>
            <consortium name="Ensembl"/>
        </authorList>
    </citation>
    <scope>IDENTIFICATION</scope>
</reference>
<dbReference type="InterPro" id="IPR038577">
    <property type="entry name" value="GT10-like_C_sf"/>
</dbReference>
<proteinExistence type="inferred from homology"/>
<evidence type="ECO:0000313" key="14">
    <source>
        <dbReference type="Ensembl" id="ENSCSAVP00000001697.1"/>
    </source>
</evidence>
<evidence type="ECO:0000256" key="1">
    <source>
        <dbReference type="ARBA" id="ARBA00004167"/>
    </source>
</evidence>
<sequence length="389" mass="45621">MNKHEWIKINFTTLKHVFLLLVVTTFGSIIALYSIATTDRQLWKPTAAKKFQILMYNEPISPDYIRFMKLGLGQENCSNCDVIEQYDGQDTIEYDAIVFTFNRIKLTDPVFKRRHPEQLYVWHTIESTSTVLYFHHSSMEGYSGVFNLTMTHRRDSDVWTPYGTIPEIKNALREKFSPLTPEVLNEVVNRKKSLVVWVVSNCGLTLGAKRRLEIVNELKKTKIGSRLELYGSCGEFWKSFKTTKSGYEKMNSIIQTHKFYLAFENSYHCRDYITEKFWQNSLLNAAVPIVWGPKKNEVLEVAPSGSFIHFEDFKNITELADYLLYLDRNDTAYKEYFSWWFQPNEDIGPLRLCKLCAILNDNNRKPQSINYFESWFYSNEHGNCLLKQL</sequence>
<dbReference type="Gene3D" id="3.40.50.11660">
    <property type="entry name" value="Glycosyl transferase family 10, C-terminal domain"/>
    <property type="match status" value="1"/>
</dbReference>
<dbReference type="HOGENOM" id="CLU_032075_2_0_1"/>
<dbReference type="InterPro" id="IPR031481">
    <property type="entry name" value="Glyco_tran_10_N"/>
</dbReference>
<keyword evidence="10" id="KW-0325">Glycoprotein</keyword>
<dbReference type="Ensembl" id="ENSCSAVT00000001725.1">
    <property type="protein sequence ID" value="ENSCSAVP00000001697.1"/>
    <property type="gene ID" value="ENSCSAVG00000000979.1"/>
</dbReference>
<accession>H2Y8P9</accession>
<comment type="similarity">
    <text evidence="3 11">Belongs to the glycosyltransferase 10 family.</text>
</comment>
<dbReference type="AlphaFoldDB" id="H2Y8P9"/>
<dbReference type="PANTHER" id="PTHR11929">
    <property type="entry name" value="ALPHA- 1,3 -FUCOSYLTRANSFERASE"/>
    <property type="match status" value="1"/>
</dbReference>
<evidence type="ECO:0000256" key="5">
    <source>
        <dbReference type="ARBA" id="ARBA00022679"/>
    </source>
</evidence>
<dbReference type="FunFam" id="3.40.50.11660:FF:000007">
    <property type="entry name" value="alpha-(1,3)-fucosyltransferase 6-like"/>
    <property type="match status" value="1"/>
</dbReference>
<keyword evidence="15" id="KW-1185">Reference proteome</keyword>
<dbReference type="InterPro" id="IPR055270">
    <property type="entry name" value="Glyco_tran_10_C"/>
</dbReference>
<evidence type="ECO:0000256" key="7">
    <source>
        <dbReference type="ARBA" id="ARBA00022968"/>
    </source>
</evidence>
<name>H2Y8P9_CIOSA</name>
<keyword evidence="9 11" id="KW-0472">Membrane</keyword>
<feature type="domain" description="Fucosyltransferase N-terminal" evidence="13">
    <location>
        <begin position="50"/>
        <end position="163"/>
    </location>
</feature>
<dbReference type="GeneTree" id="ENSGT00940000159014"/>
<dbReference type="Proteomes" id="UP000007875">
    <property type="component" value="Unassembled WGS sequence"/>
</dbReference>
<feature type="transmembrane region" description="Helical" evidence="11">
    <location>
        <begin position="17"/>
        <end position="36"/>
    </location>
</feature>
<evidence type="ECO:0000256" key="3">
    <source>
        <dbReference type="ARBA" id="ARBA00008919"/>
    </source>
</evidence>
<evidence type="ECO:0000256" key="6">
    <source>
        <dbReference type="ARBA" id="ARBA00022692"/>
    </source>
</evidence>
<evidence type="ECO:0000256" key="8">
    <source>
        <dbReference type="ARBA" id="ARBA00022989"/>
    </source>
</evidence>
<evidence type="ECO:0000259" key="13">
    <source>
        <dbReference type="Pfam" id="PF17039"/>
    </source>
</evidence>
<dbReference type="Pfam" id="PF00852">
    <property type="entry name" value="Glyco_transf_10"/>
    <property type="match status" value="1"/>
</dbReference>
<protein>
    <recommendedName>
        <fullName evidence="11">Fucosyltransferase</fullName>
        <ecNumber evidence="11">2.4.1.-</ecNumber>
    </recommendedName>
</protein>
<keyword evidence="6 11" id="KW-0812">Transmembrane</keyword>
<dbReference type="UniPathway" id="UPA00378"/>
<evidence type="ECO:0000313" key="15">
    <source>
        <dbReference type="Proteomes" id="UP000007875"/>
    </source>
</evidence>
<dbReference type="SUPFAM" id="SSF53756">
    <property type="entry name" value="UDP-Glycosyltransferase/glycogen phosphorylase"/>
    <property type="match status" value="1"/>
</dbReference>
<dbReference type="Pfam" id="PF17039">
    <property type="entry name" value="Glyco_tran_10_N"/>
    <property type="match status" value="1"/>
</dbReference>
<keyword evidence="7" id="KW-0735">Signal-anchor</keyword>
<keyword evidence="11" id="KW-0333">Golgi apparatus</keyword>
<comment type="pathway">
    <text evidence="2">Protein modification; protein glycosylation.</text>
</comment>
<dbReference type="GO" id="GO:0032580">
    <property type="term" value="C:Golgi cisterna membrane"/>
    <property type="evidence" value="ECO:0007669"/>
    <property type="project" value="UniProtKB-SubCell"/>
</dbReference>
<dbReference type="EC" id="2.4.1.-" evidence="11"/>
<evidence type="ECO:0000256" key="4">
    <source>
        <dbReference type="ARBA" id="ARBA00022676"/>
    </source>
</evidence>
<dbReference type="GO" id="GO:0046920">
    <property type="term" value="F:alpha-(1-&gt;3)-fucosyltransferase activity"/>
    <property type="evidence" value="ECO:0007669"/>
    <property type="project" value="TreeGrafter"/>
</dbReference>
<keyword evidence="5 11" id="KW-0808">Transferase</keyword>
<dbReference type="PANTHER" id="PTHR11929:SF145">
    <property type="entry name" value="ALPHA-(1,3)-FUCOSYLTRANSFERASE FUT-1"/>
    <property type="match status" value="1"/>
</dbReference>
<dbReference type="InParanoid" id="H2Y8P9"/>
<keyword evidence="8 11" id="KW-1133">Transmembrane helix</keyword>
<dbReference type="eggNOG" id="KOG2619">
    <property type="taxonomic scope" value="Eukaryota"/>
</dbReference>
<keyword evidence="4 11" id="KW-0328">Glycosyltransferase</keyword>
<dbReference type="InterPro" id="IPR001503">
    <property type="entry name" value="Glyco_trans_10"/>
</dbReference>